<dbReference type="EMBL" id="CP002959">
    <property type="protein sequence ID" value="AFM12663.1"/>
    <property type="molecule type" value="Genomic_DNA"/>
</dbReference>
<keyword evidence="1" id="KW-0472">Membrane</keyword>
<evidence type="ECO:0000313" key="2">
    <source>
        <dbReference type="EMBL" id="AFM12663.1"/>
    </source>
</evidence>
<dbReference type="OrthoDB" id="348118at2"/>
<accession>I4B5V6</accession>
<dbReference type="RefSeq" id="WP_014803170.1">
    <property type="nucleotide sequence ID" value="NC_018020.1"/>
</dbReference>
<organism evidence="2 3">
    <name type="scientific">Turneriella parva (strain ATCC BAA-1111 / DSM 21527 / NCTC 11395 / H)</name>
    <name type="common">Leptospira parva</name>
    <dbReference type="NCBI Taxonomy" id="869212"/>
    <lineage>
        <taxon>Bacteria</taxon>
        <taxon>Pseudomonadati</taxon>
        <taxon>Spirochaetota</taxon>
        <taxon>Spirochaetia</taxon>
        <taxon>Leptospirales</taxon>
        <taxon>Leptospiraceae</taxon>
        <taxon>Turneriella</taxon>
    </lineage>
</organism>
<proteinExistence type="predicted"/>
<dbReference type="STRING" id="869212.Turpa_2017"/>
<sequence>MNHFKMRNLTSKAMFLGVLALAYWLLIFVTINVFDLKIFREKLTELFAFSILGILALIAASFLFNIVSNLTIIADSVHKDTKSEIAASKFHYGWYLISMPIVILLLFSGHWLTVKKKESLLLRNAEEITKKYEVDFNTLLDYKFSEKYLKTARNSLYLMSKFDEHFPEVSIVFQVSHKGKQLFVCFDSQSRWSEHDTNEETDHICRTGKNERAYMNKIFTNAEKLPPLFESNAGHYKLFYPVKQAGRTGVLVLSDYQRYGKIGS</sequence>
<name>I4B5V6_TURPD</name>
<feature type="transmembrane region" description="Helical" evidence="1">
    <location>
        <begin position="46"/>
        <end position="72"/>
    </location>
</feature>
<keyword evidence="1" id="KW-0812">Transmembrane</keyword>
<evidence type="ECO:0000313" key="3">
    <source>
        <dbReference type="Proteomes" id="UP000006048"/>
    </source>
</evidence>
<keyword evidence="3" id="KW-1185">Reference proteome</keyword>
<dbReference type="HOGENOM" id="CLU_1007716_0_0_12"/>
<keyword evidence="1" id="KW-1133">Transmembrane helix</keyword>
<feature type="transmembrane region" description="Helical" evidence="1">
    <location>
        <begin position="92"/>
        <end position="114"/>
    </location>
</feature>
<reference evidence="2 3" key="1">
    <citation type="submission" date="2012-06" db="EMBL/GenBank/DDBJ databases">
        <title>The complete chromosome of genome of Turneriella parva DSM 21527.</title>
        <authorList>
            <consortium name="US DOE Joint Genome Institute (JGI-PGF)"/>
            <person name="Lucas S."/>
            <person name="Han J."/>
            <person name="Lapidus A."/>
            <person name="Bruce D."/>
            <person name="Goodwin L."/>
            <person name="Pitluck S."/>
            <person name="Peters L."/>
            <person name="Kyrpides N."/>
            <person name="Mavromatis K."/>
            <person name="Ivanova N."/>
            <person name="Mikhailova N."/>
            <person name="Chertkov O."/>
            <person name="Detter J.C."/>
            <person name="Tapia R."/>
            <person name="Han C."/>
            <person name="Land M."/>
            <person name="Hauser L."/>
            <person name="Markowitz V."/>
            <person name="Cheng J.-F."/>
            <person name="Hugenholtz P."/>
            <person name="Woyke T."/>
            <person name="Wu D."/>
            <person name="Gronow S."/>
            <person name="Wellnitz S."/>
            <person name="Brambilla E."/>
            <person name="Klenk H.-P."/>
            <person name="Eisen J.A."/>
        </authorList>
    </citation>
    <scope>NUCLEOTIDE SEQUENCE [LARGE SCALE GENOMIC DNA]</scope>
    <source>
        <strain evidence="3">ATCC BAA-1111 / DSM 21527 / NCTC 11395 / H</strain>
    </source>
</reference>
<dbReference type="Proteomes" id="UP000006048">
    <property type="component" value="Chromosome"/>
</dbReference>
<feature type="transmembrane region" description="Helical" evidence="1">
    <location>
        <begin position="13"/>
        <end position="34"/>
    </location>
</feature>
<evidence type="ECO:0000256" key="1">
    <source>
        <dbReference type="SAM" id="Phobius"/>
    </source>
</evidence>
<gene>
    <name evidence="2" type="ordered locus">Turpa_2017</name>
</gene>
<dbReference type="AlphaFoldDB" id="I4B5V6"/>
<dbReference type="KEGG" id="tpx:Turpa_2017"/>
<protein>
    <submittedName>
        <fullName evidence="2">Uncharacterized protein</fullName>
    </submittedName>
</protein>